<protein>
    <recommendedName>
        <fullName evidence="5">RGS domain-containing protein</fullName>
    </recommendedName>
</protein>
<feature type="region of interest" description="Disordered" evidence="4">
    <location>
        <begin position="447"/>
        <end position="499"/>
    </location>
</feature>
<feature type="compositionally biased region" description="Polar residues" evidence="4">
    <location>
        <begin position="331"/>
        <end position="350"/>
    </location>
</feature>
<feature type="region of interest" description="Disordered" evidence="4">
    <location>
        <begin position="532"/>
        <end position="620"/>
    </location>
</feature>
<dbReference type="PROSITE" id="PS50132">
    <property type="entry name" value="RGS"/>
    <property type="match status" value="1"/>
</dbReference>
<dbReference type="Pfam" id="PF00615">
    <property type="entry name" value="RGS"/>
    <property type="match status" value="1"/>
</dbReference>
<keyword evidence="3" id="KW-0157">Chromophore</keyword>
<dbReference type="InterPro" id="IPR044926">
    <property type="entry name" value="RGS_subdomain_2"/>
</dbReference>
<comment type="caution">
    <text evidence="6">The sequence shown here is derived from an EMBL/GenBank/DDBJ whole genome shotgun (WGS) entry which is preliminary data.</text>
</comment>
<dbReference type="Proteomes" id="UP001480595">
    <property type="component" value="Unassembled WGS sequence"/>
</dbReference>
<feature type="compositionally biased region" description="Polar residues" evidence="4">
    <location>
        <begin position="575"/>
        <end position="595"/>
    </location>
</feature>
<dbReference type="Gene3D" id="3.30.450.20">
    <property type="entry name" value="PAS domain"/>
    <property type="match status" value="1"/>
</dbReference>
<accession>A0ABR1T8Q5</accession>
<dbReference type="EMBL" id="JAQQWL010000013">
    <property type="protein sequence ID" value="KAK8042396.1"/>
    <property type="molecule type" value="Genomic_DNA"/>
</dbReference>
<dbReference type="Pfam" id="PF13426">
    <property type="entry name" value="PAS_9"/>
    <property type="match status" value="1"/>
</dbReference>
<keyword evidence="2" id="KW-0288">FMN</keyword>
<dbReference type="PANTHER" id="PTHR47429:SF2">
    <property type="entry name" value="PROTEIN TWIN LOV 1"/>
    <property type="match status" value="1"/>
</dbReference>
<gene>
    <name evidence="6" type="ORF">PG994_012879</name>
</gene>
<evidence type="ECO:0000256" key="3">
    <source>
        <dbReference type="ARBA" id="ARBA00022991"/>
    </source>
</evidence>
<dbReference type="InterPro" id="IPR016137">
    <property type="entry name" value="RGS"/>
</dbReference>
<dbReference type="GeneID" id="92097351"/>
<organism evidence="6 7">
    <name type="scientific">Apiospora phragmitis</name>
    <dbReference type="NCBI Taxonomy" id="2905665"/>
    <lineage>
        <taxon>Eukaryota</taxon>
        <taxon>Fungi</taxon>
        <taxon>Dikarya</taxon>
        <taxon>Ascomycota</taxon>
        <taxon>Pezizomycotina</taxon>
        <taxon>Sordariomycetes</taxon>
        <taxon>Xylariomycetidae</taxon>
        <taxon>Amphisphaeriales</taxon>
        <taxon>Apiosporaceae</taxon>
        <taxon>Apiospora</taxon>
    </lineage>
</organism>
<reference evidence="6 7" key="1">
    <citation type="submission" date="2023-01" db="EMBL/GenBank/DDBJ databases">
        <title>Analysis of 21 Apiospora genomes using comparative genomics revels a genus with tremendous synthesis potential of carbohydrate active enzymes and secondary metabolites.</title>
        <authorList>
            <person name="Sorensen T."/>
        </authorList>
    </citation>
    <scope>NUCLEOTIDE SEQUENCE [LARGE SCALE GENOMIC DNA]</scope>
    <source>
        <strain evidence="6 7">CBS 135458</strain>
    </source>
</reference>
<proteinExistence type="predicted"/>
<feature type="compositionally biased region" description="Low complexity" evidence="4">
    <location>
        <begin position="563"/>
        <end position="574"/>
    </location>
</feature>
<keyword evidence="7" id="KW-1185">Reference proteome</keyword>
<keyword evidence="1" id="KW-0285">Flavoprotein</keyword>
<dbReference type="Gene3D" id="1.10.167.10">
    <property type="entry name" value="Regulator of G-protein Signalling 4, domain 2"/>
    <property type="match status" value="1"/>
</dbReference>
<name>A0ABR1T8Q5_9PEZI</name>
<evidence type="ECO:0000256" key="1">
    <source>
        <dbReference type="ARBA" id="ARBA00022630"/>
    </source>
</evidence>
<feature type="region of interest" description="Disordered" evidence="4">
    <location>
        <begin position="318"/>
        <end position="372"/>
    </location>
</feature>
<feature type="compositionally biased region" description="Low complexity" evidence="4">
    <location>
        <begin position="461"/>
        <end position="490"/>
    </location>
</feature>
<dbReference type="SUPFAM" id="SSF48097">
    <property type="entry name" value="Regulator of G-protein signaling, RGS"/>
    <property type="match status" value="1"/>
</dbReference>
<feature type="domain" description="RGS" evidence="5">
    <location>
        <begin position="75"/>
        <end position="189"/>
    </location>
</feature>
<dbReference type="InterPro" id="IPR035965">
    <property type="entry name" value="PAS-like_dom_sf"/>
</dbReference>
<dbReference type="InterPro" id="IPR036305">
    <property type="entry name" value="RGS_sf"/>
</dbReference>
<dbReference type="PANTHER" id="PTHR47429">
    <property type="entry name" value="PROTEIN TWIN LOV 1"/>
    <property type="match status" value="1"/>
</dbReference>
<evidence type="ECO:0000256" key="2">
    <source>
        <dbReference type="ARBA" id="ARBA00022643"/>
    </source>
</evidence>
<dbReference type="SUPFAM" id="SSF55785">
    <property type="entry name" value="PYP-like sensor domain (PAS domain)"/>
    <property type="match status" value="1"/>
</dbReference>
<evidence type="ECO:0000259" key="5">
    <source>
        <dbReference type="PROSITE" id="PS50132"/>
    </source>
</evidence>
<evidence type="ECO:0000313" key="6">
    <source>
        <dbReference type="EMBL" id="KAK8042396.1"/>
    </source>
</evidence>
<evidence type="ECO:0000313" key="7">
    <source>
        <dbReference type="Proteomes" id="UP001480595"/>
    </source>
</evidence>
<dbReference type="RefSeq" id="XP_066709249.1">
    <property type="nucleotide sequence ID" value="XM_066864288.1"/>
</dbReference>
<sequence length="651" mass="70809">MTHHTNDNALSQYTDYNCYGRSPGTFDVTSPGLPTTPPTDDRFAPSASPYSRDVLSHPSVFASCLPYMDFLGRDVFQMALDSPAVMRQLLHYCEKQGCEENVEFLIKIREYAQATNDMTVALTSISTQHTSLGATKPVMFPSLVSRTLNSDVKRIAHTTIPGLEAVFSDARAHIEDRLATDVFPGFVKNQLVQCTVNALENGMAGASSSQLEYPGLGTSFCLTDAMGADNPILCVSDHFVSLTGHARGDIVGQNCSLLQGPFTDHEALRRMKVAVREGRETVELVLNFRKNGEAFWNLLFLLPLKDLQRGQIQSFTCPQRGRATRGYPIDGSTSSERLSTENQSPPTTQQGDEKGRRNSIARSGGKSRRLFDSFRRRAASTTAAMAPPLPLVDPSEPIPGQQKVAKNSRFAAQRFQPRAQVHVYPTAYSHYMVLRYVASDPIPSPGTNDSIGPLPRTMDPSYSSSSSLAFGSSTSSATSSSTSGSASSQGGKNSKKHSPKLPVAYYNEAAVLADKAHSPTVTRSFKSTVRERLAEGRSTTMKMVLDRNSGGRPGLLSKRRRSSTAGARTSTSTSPRQSMQQNAVYGNQSRYSESSEAMRMAGPAEKKNHASSTVTGKTPKSEHLYSHWVPLKNAMGVTEWVVLLLTPIPGA</sequence>
<dbReference type="InterPro" id="IPR000014">
    <property type="entry name" value="PAS"/>
</dbReference>
<dbReference type="SMART" id="SM00315">
    <property type="entry name" value="RGS"/>
    <property type="match status" value="1"/>
</dbReference>
<feature type="region of interest" description="Disordered" evidence="4">
    <location>
        <begin position="385"/>
        <end position="405"/>
    </location>
</feature>
<feature type="region of interest" description="Disordered" evidence="4">
    <location>
        <begin position="27"/>
        <end position="48"/>
    </location>
</feature>
<evidence type="ECO:0000256" key="4">
    <source>
        <dbReference type="SAM" id="MobiDB-lite"/>
    </source>
</evidence>